<dbReference type="PANTHER" id="PTHR47893">
    <property type="entry name" value="REGULATORY PROTEIN PCHR"/>
    <property type="match status" value="1"/>
</dbReference>
<name>A0ABW4ZYH7_9BACL</name>
<evidence type="ECO:0000313" key="5">
    <source>
        <dbReference type="EMBL" id="MFD2170808.1"/>
    </source>
</evidence>
<evidence type="ECO:0000313" key="6">
    <source>
        <dbReference type="Proteomes" id="UP001597343"/>
    </source>
</evidence>
<evidence type="ECO:0000256" key="2">
    <source>
        <dbReference type="ARBA" id="ARBA00023125"/>
    </source>
</evidence>
<dbReference type="InterPro" id="IPR018060">
    <property type="entry name" value="HTH_AraC"/>
</dbReference>
<dbReference type="SMART" id="SM00342">
    <property type="entry name" value="HTH_ARAC"/>
    <property type="match status" value="1"/>
</dbReference>
<evidence type="ECO:0000256" key="1">
    <source>
        <dbReference type="ARBA" id="ARBA00023015"/>
    </source>
</evidence>
<dbReference type="EMBL" id="JBHUIO010000008">
    <property type="protein sequence ID" value="MFD2170808.1"/>
    <property type="molecule type" value="Genomic_DNA"/>
</dbReference>
<dbReference type="InterPro" id="IPR053142">
    <property type="entry name" value="PchR_regulatory_protein"/>
</dbReference>
<dbReference type="SUPFAM" id="SSF46689">
    <property type="entry name" value="Homeodomain-like"/>
    <property type="match status" value="2"/>
</dbReference>
<dbReference type="InterPro" id="IPR020449">
    <property type="entry name" value="Tscrpt_reg_AraC-type_HTH"/>
</dbReference>
<dbReference type="InterPro" id="IPR009057">
    <property type="entry name" value="Homeodomain-like_sf"/>
</dbReference>
<sequence length="338" mass="38371">MSRADFHHNFNLFFDCLDLGRQKADRTEQMRFHSQIGEGSIHRFVPRNDLDVALSDFTFYRDRTLALSTETAMVELSFCLDGTRGVSVEGAQHVYAPGSCALQFINQTSVRFEFAGNRPLRMLGIAIPVSTFHHFMEGADGTRSVDFSQLLGARSFRILQAPIHLEASIILDRLIRSAQQPNMRNLELECSIFELLSIGFRSFLLDRQSESPKLSKSDLQKIRAARDIIVDRMADPPSLIELSRMIGLNDYKLKIGFKAVYGTTVFSYLRERRLEQALLLLQQGILNVAEISCAVGYSNASYFAEAFRSKYGVNPGKFVRRSSQLLWARETHTEQDHS</sequence>
<proteinExistence type="predicted"/>
<keyword evidence="6" id="KW-1185">Reference proteome</keyword>
<keyword evidence="1" id="KW-0805">Transcription regulation</keyword>
<keyword evidence="3" id="KW-0804">Transcription</keyword>
<dbReference type="PRINTS" id="PR00032">
    <property type="entry name" value="HTHARAC"/>
</dbReference>
<comment type="caution">
    <text evidence="5">The sequence shown here is derived from an EMBL/GenBank/DDBJ whole genome shotgun (WGS) entry which is preliminary data.</text>
</comment>
<keyword evidence="2" id="KW-0238">DNA-binding</keyword>
<dbReference type="PANTHER" id="PTHR47893:SF1">
    <property type="entry name" value="REGULATORY PROTEIN PCHR"/>
    <property type="match status" value="1"/>
</dbReference>
<dbReference type="PROSITE" id="PS01124">
    <property type="entry name" value="HTH_ARAC_FAMILY_2"/>
    <property type="match status" value="1"/>
</dbReference>
<feature type="domain" description="HTH araC/xylS-type" evidence="4">
    <location>
        <begin position="223"/>
        <end position="321"/>
    </location>
</feature>
<dbReference type="Proteomes" id="UP001597343">
    <property type="component" value="Unassembled WGS sequence"/>
</dbReference>
<evidence type="ECO:0000256" key="3">
    <source>
        <dbReference type="ARBA" id="ARBA00023163"/>
    </source>
</evidence>
<dbReference type="Gene3D" id="1.10.10.60">
    <property type="entry name" value="Homeodomain-like"/>
    <property type="match status" value="2"/>
</dbReference>
<accession>A0ABW4ZYH7</accession>
<gene>
    <name evidence="5" type="ORF">ACFSOY_12465</name>
</gene>
<reference evidence="6" key="1">
    <citation type="journal article" date="2019" name="Int. J. Syst. Evol. Microbiol.">
        <title>The Global Catalogue of Microorganisms (GCM) 10K type strain sequencing project: providing services to taxonomists for standard genome sequencing and annotation.</title>
        <authorList>
            <consortium name="The Broad Institute Genomics Platform"/>
            <consortium name="The Broad Institute Genome Sequencing Center for Infectious Disease"/>
            <person name="Wu L."/>
            <person name="Ma J."/>
        </authorList>
    </citation>
    <scope>NUCLEOTIDE SEQUENCE [LARGE SCALE GENOMIC DNA]</scope>
    <source>
        <strain evidence="6">CGMCC 1.13574</strain>
    </source>
</reference>
<dbReference type="RefSeq" id="WP_386047117.1">
    <property type="nucleotide sequence ID" value="NZ_JBHUIO010000008.1"/>
</dbReference>
<dbReference type="Pfam" id="PF12833">
    <property type="entry name" value="HTH_18"/>
    <property type="match status" value="1"/>
</dbReference>
<organism evidence="5 6">
    <name type="scientific">Tumebacillus lipolyticus</name>
    <dbReference type="NCBI Taxonomy" id="1280370"/>
    <lineage>
        <taxon>Bacteria</taxon>
        <taxon>Bacillati</taxon>
        <taxon>Bacillota</taxon>
        <taxon>Bacilli</taxon>
        <taxon>Bacillales</taxon>
        <taxon>Alicyclobacillaceae</taxon>
        <taxon>Tumebacillus</taxon>
    </lineage>
</organism>
<evidence type="ECO:0000259" key="4">
    <source>
        <dbReference type="PROSITE" id="PS01124"/>
    </source>
</evidence>
<dbReference type="PROSITE" id="PS00041">
    <property type="entry name" value="HTH_ARAC_FAMILY_1"/>
    <property type="match status" value="1"/>
</dbReference>
<dbReference type="InterPro" id="IPR018062">
    <property type="entry name" value="HTH_AraC-typ_CS"/>
</dbReference>
<protein>
    <submittedName>
        <fullName evidence="5">Helix-turn-helix transcriptional regulator</fullName>
    </submittedName>
</protein>